<accession>A0ABQ8GPN6</accession>
<evidence type="ECO:0000259" key="7">
    <source>
        <dbReference type="Pfam" id="PF20684"/>
    </source>
</evidence>
<feature type="transmembrane region" description="Helical" evidence="6">
    <location>
        <begin position="218"/>
        <end position="236"/>
    </location>
</feature>
<dbReference type="InterPro" id="IPR049326">
    <property type="entry name" value="Rhodopsin_dom_fungi"/>
</dbReference>
<keyword evidence="2 6" id="KW-0812">Transmembrane</keyword>
<feature type="transmembrane region" description="Helical" evidence="6">
    <location>
        <begin position="24"/>
        <end position="45"/>
    </location>
</feature>
<gene>
    <name evidence="8" type="ORF">B0J12DRAFT_781570</name>
</gene>
<dbReference type="PANTHER" id="PTHR33048:SF96">
    <property type="entry name" value="INTEGRAL MEMBRANE PROTEIN"/>
    <property type="match status" value="1"/>
</dbReference>
<evidence type="ECO:0000256" key="6">
    <source>
        <dbReference type="SAM" id="Phobius"/>
    </source>
</evidence>
<evidence type="ECO:0000256" key="3">
    <source>
        <dbReference type="ARBA" id="ARBA00022989"/>
    </source>
</evidence>
<protein>
    <recommendedName>
        <fullName evidence="7">Rhodopsin domain-containing protein</fullName>
    </recommendedName>
</protein>
<comment type="similarity">
    <text evidence="5">Belongs to the SAT4 family.</text>
</comment>
<reference evidence="8 9" key="1">
    <citation type="journal article" date="2021" name="Nat. Commun.">
        <title>Genetic determinants of endophytism in the Arabidopsis root mycobiome.</title>
        <authorList>
            <person name="Mesny F."/>
            <person name="Miyauchi S."/>
            <person name="Thiergart T."/>
            <person name="Pickel B."/>
            <person name="Atanasova L."/>
            <person name="Karlsson M."/>
            <person name="Huettel B."/>
            <person name="Barry K.W."/>
            <person name="Haridas S."/>
            <person name="Chen C."/>
            <person name="Bauer D."/>
            <person name="Andreopoulos W."/>
            <person name="Pangilinan J."/>
            <person name="LaButti K."/>
            <person name="Riley R."/>
            <person name="Lipzen A."/>
            <person name="Clum A."/>
            <person name="Drula E."/>
            <person name="Henrissat B."/>
            <person name="Kohler A."/>
            <person name="Grigoriev I.V."/>
            <person name="Martin F.M."/>
            <person name="Hacquard S."/>
        </authorList>
    </citation>
    <scope>NUCLEOTIDE SEQUENCE [LARGE SCALE GENOMIC DNA]</scope>
    <source>
        <strain evidence="8 9">MPI-SDFR-AT-0080</strain>
    </source>
</reference>
<comment type="subcellular location">
    <subcellularLocation>
        <location evidence="1">Membrane</location>
        <topology evidence="1">Multi-pass membrane protein</topology>
    </subcellularLocation>
</comment>
<feature type="domain" description="Rhodopsin" evidence="7">
    <location>
        <begin position="41"/>
        <end position="251"/>
    </location>
</feature>
<feature type="transmembrane region" description="Helical" evidence="6">
    <location>
        <begin position="186"/>
        <end position="206"/>
    </location>
</feature>
<evidence type="ECO:0000313" key="8">
    <source>
        <dbReference type="EMBL" id="KAH7062147.1"/>
    </source>
</evidence>
<dbReference type="InterPro" id="IPR052337">
    <property type="entry name" value="SAT4-like"/>
</dbReference>
<feature type="transmembrane region" description="Helical" evidence="6">
    <location>
        <begin position="98"/>
        <end position="115"/>
    </location>
</feature>
<name>A0ABQ8GPN6_9PEZI</name>
<organism evidence="8 9">
    <name type="scientific">Macrophomina phaseolina</name>
    <dbReference type="NCBI Taxonomy" id="35725"/>
    <lineage>
        <taxon>Eukaryota</taxon>
        <taxon>Fungi</taxon>
        <taxon>Dikarya</taxon>
        <taxon>Ascomycota</taxon>
        <taxon>Pezizomycotina</taxon>
        <taxon>Dothideomycetes</taxon>
        <taxon>Dothideomycetes incertae sedis</taxon>
        <taxon>Botryosphaeriales</taxon>
        <taxon>Botryosphaeriaceae</taxon>
        <taxon>Macrophomina</taxon>
    </lineage>
</organism>
<keyword evidence="9" id="KW-1185">Reference proteome</keyword>
<evidence type="ECO:0000256" key="5">
    <source>
        <dbReference type="ARBA" id="ARBA00038359"/>
    </source>
</evidence>
<dbReference type="EMBL" id="JAGTJR010000003">
    <property type="protein sequence ID" value="KAH7062147.1"/>
    <property type="molecule type" value="Genomic_DNA"/>
</dbReference>
<dbReference type="Pfam" id="PF20684">
    <property type="entry name" value="Fung_rhodopsin"/>
    <property type="match status" value="1"/>
</dbReference>
<evidence type="ECO:0000256" key="2">
    <source>
        <dbReference type="ARBA" id="ARBA00022692"/>
    </source>
</evidence>
<proteinExistence type="inferred from homology"/>
<evidence type="ECO:0000256" key="4">
    <source>
        <dbReference type="ARBA" id="ARBA00023136"/>
    </source>
</evidence>
<feature type="transmembrane region" description="Helical" evidence="6">
    <location>
        <begin position="57"/>
        <end position="78"/>
    </location>
</feature>
<keyword evidence="3 6" id="KW-1133">Transmembrane helix</keyword>
<evidence type="ECO:0000313" key="9">
    <source>
        <dbReference type="Proteomes" id="UP000774617"/>
    </source>
</evidence>
<dbReference type="PANTHER" id="PTHR33048">
    <property type="entry name" value="PTH11-LIKE INTEGRAL MEMBRANE PROTEIN (AFU_ORTHOLOGUE AFUA_5G11245)"/>
    <property type="match status" value="1"/>
</dbReference>
<comment type="caution">
    <text evidence="8">The sequence shown here is derived from an EMBL/GenBank/DDBJ whole genome shotgun (WGS) entry which is preliminary data.</text>
</comment>
<sequence length="310" mass="34822">MDAERLDRLTKQFDHSPSARRKPLYVLNILSLAVVWISVFLRVYVRSRILKSWGPDDCLMIVALLCFSWMSEAMLGIVYCGFGKHMNTIPPHWLMEGFKAYLIAQLGYILTVLFMKLSVRTFYLRIAVLKWQVGTVYALMGINAIYTIGYFILILNQCTPVSFLWTQLRGAKGHCLPNRGILGTSYTHNAISILSDWILATMPLFMLKGSKLNRRAKAAVLFLLGLGYFASISSMSRMQALPSLNRTDDYTPWSLGRRTREHGYVMNGNGHDLGSAEPQATSIVSAGLAFPDCAAQATRSWASSSRLRSM</sequence>
<evidence type="ECO:0000256" key="1">
    <source>
        <dbReference type="ARBA" id="ARBA00004141"/>
    </source>
</evidence>
<keyword evidence="4 6" id="KW-0472">Membrane</keyword>
<dbReference type="Proteomes" id="UP000774617">
    <property type="component" value="Unassembled WGS sequence"/>
</dbReference>
<feature type="transmembrane region" description="Helical" evidence="6">
    <location>
        <begin position="136"/>
        <end position="155"/>
    </location>
</feature>